<proteinExistence type="predicted"/>
<evidence type="ECO:0000313" key="2">
    <source>
        <dbReference type="EMBL" id="KRY88146.1"/>
    </source>
</evidence>
<organism evidence="2 3">
    <name type="scientific">Trichinella pseudospiralis</name>
    <name type="common">Parasitic roundworm</name>
    <dbReference type="NCBI Taxonomy" id="6337"/>
    <lineage>
        <taxon>Eukaryota</taxon>
        <taxon>Metazoa</taxon>
        <taxon>Ecdysozoa</taxon>
        <taxon>Nematoda</taxon>
        <taxon>Enoplea</taxon>
        <taxon>Dorylaimia</taxon>
        <taxon>Trichinellida</taxon>
        <taxon>Trichinellidae</taxon>
        <taxon>Trichinella</taxon>
    </lineage>
</organism>
<dbReference type="Proteomes" id="UP000054995">
    <property type="component" value="Unassembled WGS sequence"/>
</dbReference>
<evidence type="ECO:0000313" key="3">
    <source>
        <dbReference type="Proteomes" id="UP000054995"/>
    </source>
</evidence>
<name>A0A0V1FQ93_TRIPS</name>
<gene>
    <name evidence="2" type="ORF">T4D_5382</name>
</gene>
<feature type="compositionally biased region" description="Polar residues" evidence="1">
    <location>
        <begin position="180"/>
        <end position="190"/>
    </location>
</feature>
<evidence type="ECO:0000256" key="1">
    <source>
        <dbReference type="SAM" id="MobiDB-lite"/>
    </source>
</evidence>
<dbReference type="AlphaFoldDB" id="A0A0V1FQ93"/>
<feature type="region of interest" description="Disordered" evidence="1">
    <location>
        <begin position="167"/>
        <end position="194"/>
    </location>
</feature>
<reference evidence="2 3" key="1">
    <citation type="submission" date="2015-01" db="EMBL/GenBank/DDBJ databases">
        <title>Evolution of Trichinella species and genotypes.</title>
        <authorList>
            <person name="Korhonen P.K."/>
            <person name="Edoardo P."/>
            <person name="Giuseppe L.R."/>
            <person name="Gasser R.B."/>
        </authorList>
    </citation>
    <scope>NUCLEOTIDE SEQUENCE [LARGE SCALE GENOMIC DNA]</scope>
    <source>
        <strain evidence="2">ISS470</strain>
    </source>
</reference>
<dbReference type="EMBL" id="JYDT01000045">
    <property type="protein sequence ID" value="KRY88146.1"/>
    <property type="molecule type" value="Genomic_DNA"/>
</dbReference>
<protein>
    <submittedName>
        <fullName evidence="2">Uncharacterized protein</fullName>
    </submittedName>
</protein>
<accession>A0A0V1FQ93</accession>
<dbReference type="OrthoDB" id="10410599at2759"/>
<comment type="caution">
    <text evidence="2">The sequence shown here is derived from an EMBL/GenBank/DDBJ whole genome shotgun (WGS) entry which is preliminary data.</text>
</comment>
<keyword evidence="3" id="KW-1185">Reference proteome</keyword>
<sequence length="284" mass="32357">MVNSAPRRSNICSPRGRPFWSIRRQLAKGAILIMLRLSTNSSCKARQLIGSLRVFRLEHTAFYNQMAQMIVLFQIVQACSPTWCAKRKDRSRRKKPDFCATGPNLEKWKKKAVHHHHLVAALRHNSFWLAVAENRQPPTSAADHLLFLITWMNEEEAQPAADGVHHQLSIRPPTTTPTTSVVEENSIQSTEEMDNMHARRQLITVARLRLNDALVDWQRAVRTRVCHHERLTRPRAESLNLDQGRHAGQACLGTLGEDAGWLVNAVGRFHGRFTTVIGQHKQAR</sequence>